<evidence type="ECO:0000313" key="1">
    <source>
        <dbReference type="EMBL" id="KAI5682563.1"/>
    </source>
</evidence>
<comment type="caution">
    <text evidence="1">The sequence shown here is derived from an EMBL/GenBank/DDBJ whole genome shotgun (WGS) entry which is preliminary data.</text>
</comment>
<accession>A0ACC0CCP0</accession>
<protein>
    <submittedName>
        <fullName evidence="1">Uncharacterized protein</fullName>
    </submittedName>
</protein>
<organism evidence="1 2">
    <name type="scientific">Catharanthus roseus</name>
    <name type="common">Madagascar periwinkle</name>
    <name type="synonym">Vinca rosea</name>
    <dbReference type="NCBI Taxonomy" id="4058"/>
    <lineage>
        <taxon>Eukaryota</taxon>
        <taxon>Viridiplantae</taxon>
        <taxon>Streptophyta</taxon>
        <taxon>Embryophyta</taxon>
        <taxon>Tracheophyta</taxon>
        <taxon>Spermatophyta</taxon>
        <taxon>Magnoliopsida</taxon>
        <taxon>eudicotyledons</taxon>
        <taxon>Gunneridae</taxon>
        <taxon>Pentapetalae</taxon>
        <taxon>asterids</taxon>
        <taxon>lamiids</taxon>
        <taxon>Gentianales</taxon>
        <taxon>Apocynaceae</taxon>
        <taxon>Rauvolfioideae</taxon>
        <taxon>Vinceae</taxon>
        <taxon>Catharanthinae</taxon>
        <taxon>Catharanthus</taxon>
    </lineage>
</organism>
<keyword evidence="2" id="KW-1185">Reference proteome</keyword>
<dbReference type="EMBL" id="CM044701">
    <property type="protein sequence ID" value="KAI5682563.1"/>
    <property type="molecule type" value="Genomic_DNA"/>
</dbReference>
<reference evidence="2" key="1">
    <citation type="journal article" date="2023" name="Nat. Plants">
        <title>Single-cell RNA sequencing provides a high-resolution roadmap for understanding the multicellular compartmentation of specialized metabolism.</title>
        <authorList>
            <person name="Sun S."/>
            <person name="Shen X."/>
            <person name="Li Y."/>
            <person name="Li Y."/>
            <person name="Wang S."/>
            <person name="Li R."/>
            <person name="Zhang H."/>
            <person name="Shen G."/>
            <person name="Guo B."/>
            <person name="Wei J."/>
            <person name="Xu J."/>
            <person name="St-Pierre B."/>
            <person name="Chen S."/>
            <person name="Sun C."/>
        </authorList>
    </citation>
    <scope>NUCLEOTIDE SEQUENCE [LARGE SCALE GENOMIC DNA]</scope>
</reference>
<dbReference type="Proteomes" id="UP001060085">
    <property type="component" value="Linkage Group LG01"/>
</dbReference>
<proteinExistence type="predicted"/>
<name>A0ACC0CCP0_CATRO</name>
<gene>
    <name evidence="1" type="ORF">M9H77_03791</name>
</gene>
<sequence length="122" mass="13930">MNIPRHWSPLNSDLLFRTSPDGFITPVNFHIEGSGKKKLSNDPQKILTEPMTSCRCLSVLNNDGCRLWAKSYRHSPCCWQRQPRTSIARQLAWASRSRYKGIPCLPLAPDISPTRKTLISYC</sequence>
<evidence type="ECO:0000313" key="2">
    <source>
        <dbReference type="Proteomes" id="UP001060085"/>
    </source>
</evidence>